<feature type="compositionally biased region" description="Basic and acidic residues" evidence="6">
    <location>
        <begin position="1681"/>
        <end position="1692"/>
    </location>
</feature>
<feature type="compositionally biased region" description="Low complexity" evidence="6">
    <location>
        <begin position="9"/>
        <end position="21"/>
    </location>
</feature>
<feature type="region of interest" description="Disordered" evidence="6">
    <location>
        <begin position="300"/>
        <end position="319"/>
    </location>
</feature>
<feature type="region of interest" description="Disordered" evidence="6">
    <location>
        <begin position="366"/>
        <end position="386"/>
    </location>
</feature>
<dbReference type="Pfam" id="PF12348">
    <property type="entry name" value="CLASP_N"/>
    <property type="match status" value="1"/>
</dbReference>
<dbReference type="Proteomes" id="UP000694924">
    <property type="component" value="Unplaced"/>
</dbReference>
<feature type="repeat" description="HEAT" evidence="5">
    <location>
        <begin position="92"/>
        <end position="129"/>
    </location>
</feature>
<feature type="compositionally biased region" description="Polar residues" evidence="6">
    <location>
        <begin position="25"/>
        <end position="38"/>
    </location>
</feature>
<keyword evidence="8" id="KW-1185">Reference proteome</keyword>
<feature type="compositionally biased region" description="Basic and acidic residues" evidence="6">
    <location>
        <begin position="667"/>
        <end position="683"/>
    </location>
</feature>
<feature type="region of interest" description="Disordered" evidence="6">
    <location>
        <begin position="9"/>
        <end position="68"/>
    </location>
</feature>
<feature type="region of interest" description="Disordered" evidence="6">
    <location>
        <begin position="734"/>
        <end position="803"/>
    </location>
</feature>
<dbReference type="PANTHER" id="PTHR21567">
    <property type="entry name" value="CLASP"/>
    <property type="match status" value="1"/>
</dbReference>
<dbReference type="RefSeq" id="XP_015187377.1">
    <property type="nucleotide sequence ID" value="XM_015331891.1"/>
</dbReference>
<evidence type="ECO:0000256" key="5">
    <source>
        <dbReference type="PROSITE-ProRule" id="PRU00103"/>
    </source>
</evidence>
<keyword evidence="4" id="KW-0206">Cytoskeleton</keyword>
<feature type="region of interest" description="Disordered" evidence="6">
    <location>
        <begin position="1727"/>
        <end position="1760"/>
    </location>
</feature>
<dbReference type="Gene3D" id="1.25.10.10">
    <property type="entry name" value="Leucine-rich Repeat Variant"/>
    <property type="match status" value="3"/>
</dbReference>
<dbReference type="InterPro" id="IPR016024">
    <property type="entry name" value="ARM-type_fold"/>
</dbReference>
<feature type="compositionally biased region" description="Acidic residues" evidence="6">
    <location>
        <begin position="372"/>
        <end position="383"/>
    </location>
</feature>
<dbReference type="SMART" id="SM01349">
    <property type="entry name" value="TOG"/>
    <property type="match status" value="2"/>
</dbReference>
<dbReference type="InterPro" id="IPR021133">
    <property type="entry name" value="HEAT_type_2"/>
</dbReference>
<reference evidence="9" key="1">
    <citation type="submission" date="2025-08" db="UniProtKB">
        <authorList>
            <consortium name="RefSeq"/>
        </authorList>
    </citation>
    <scope>IDENTIFICATION</scope>
    <source>
        <tissue evidence="9">Whole body</tissue>
    </source>
</reference>
<dbReference type="InterPro" id="IPR011989">
    <property type="entry name" value="ARM-like"/>
</dbReference>
<accession>A0ABM1J4I9</accession>
<feature type="region of interest" description="Disordered" evidence="6">
    <location>
        <begin position="438"/>
        <end position="464"/>
    </location>
</feature>
<sequence length="2306" mass="260599">MEFFVCSIGSTSMTGSTSSEGLRPQETSPIPTRTTLFSHDSFVNEERSQHHQPRRKMTPLPPPTGTPIQLTPLWEHVVRTRRFPTEIDTRLIFVEISERLRDPEWEVRQHAVRVLMDVMPTLSAEIVDEVMQPVVPELLNNLGHAAPAVRKGALDALRVYLVHCFDRERIVKNIFRDGFNRRDAQDVFQTNLITGVILSAPSLLFPSSNTTRPSKDIIKYVTFSLASRLTQVTYQEAILKSLMKIRDTIGKGEFDDIISGYDGELKKHLEVLCKVYNVKSSKKNHQTKLALERKEMNKLEEDNDDEVEPNDRIWDSDSDTSGIVEEEDEIVDAGTVPSSAPPPARVVLETEIKFNEETAITMTILEEKSTNDSEEDDEAEESGTDVRNETEIITNERNDKRKTPRRVHFGGEIVKLRTPDSDDTESVVIVSTKTRIPLPVSPATKMPSERSRRRSISQPNSPHFVRRKIDQRLSRSLSNSPKREFYTHNADLSPKKGILTRTNSPLFLIDSNDRQTSLNDNKDKHNDKSIETVFNRSLSPKLNNVESNRSFVENLNKDKSFNDDIQRENDHGNDNVDKKLFRSFSVPSMKVIENNYQTKEFKQKIKTKDKDNKSFNNNNNNNDMPEMSSMKNQTNIRLSNENITDNNGFLSTFDTKHDNSIVSSELNHGDDERSLKIDEKTKDNINQPTKSGFKSNERESINITRKIHSSKTLKRDSRDSRDSCLSVNKSVDSVNKLNSRKTSNESDEIRYRIKTGHDKGNGNVTCGDDGGDNGGGGGGGGGGGTTPSNNKNEGKSQEPSWEELGLVNREVLDDLHNKEDWRARVRGLERVASALRTPSALIAIEPRLGSLLHAVLGGERSCRVAAAGLAVAKIVVAGVTEDALKRRLGQLAWGLARQGGPSAAQLARIAMLRLKPSYLLEQLLQPQCLGARNAKTRENALQLLIFSFVTFPSTEFKVETVAHKVALMVADRRRRVRQAALDALAVLAQIYEPEEVLRAGKRASASRHDGEAMFSAIRSRLARKSLPLVSADGLVVYGLQISPTVQIATGPDVDWIVAGSGSVSPGTGRSKRQISTAKPDRGNFLRNKNAKKYGSPWTNRQNLFARGIALRSTNEKPVVWQILPQNQENTFSRLNDVHGLEERIDDINNHNDGHSRITRDNQNINTSNKNGNNINVNQREITSQINFNDNGNNIRPIVNENNNFQDDRLVKPLSQETSNIKMESKIPILYSRGTSSTKINDQSSNNLLDNNLDQFNSKLRKSIQYNSDNKSNVLKLRSKNIGLETTYQRRKRFQQDAEMSPMTSLDSQITNETFNSHRNNYRPLSCTINSQYTVESNQNISNDVNIRSKFVSEEQSRTLVKERYSKSSDGYLKYSKMKPIETTLPSQYTSTFDNNQHNKLPTFKTFDTTVQRQCQLTNGSSFKTMNTTKTTATSTTTTYKRNYQDLANTKGEETIINHQSYGQLRNDWKIDETTDQQFNETDQSSSSTRTDDHVFVNSPFRRRIRSLSPSEINHQGRFTVIAYNNIQGSSVHDIGSINGIMIFKYCVWSNETKEDNKLNNNNKNSDGDNEFNFAGTVLRCCPCVFRCRRSIGIGNDDNDDNGSISTIITNPNVTPVIAVRLHRSTDTIDKAPVNEEIYNDGHNKKYYSSENNVYPRQVLNNDEIVHKVRIRSPDSTSSDTSDNHSKPKRNDSILRSLLERRHDNNNDDDTIGTLIFQNEINEKAFDVISNKSQERNNPIDNSYDLTTKESDTSTEVTSTSMAEDEILKDWSSDEGIKLINKENIILKESDESKEDDDDDDDDDDDFNFNSENSDTMNDDTNDMSSRKKSNITKIDEEIIMNELSMSSGQNSLEINFKMNKTLPDNWSFSSSPEHSKVIVKSELDYSTPIDDLGLFGSPRRFSNRSSLEKFDDDNIDILLENIEKEEMFHIDEPMMIKNEEMILSDKLDNVDESVSNLLNDTSDYVDNSRNVASNFDLENISNDISTTNIAFTKIPDIISESFTKLDDITDNNVETKDNKENNETPAILKIEQQPIENVGAIKKSLPKYVLRNTTKSRIILNKSNTSSSHHHHHHPSNKTTDMQKNIMHKCFEQLDNKDWEITIKGLKSLSQIAKQHPEYLDNNIGGTIARLLGRHIKSLRSQVARAACTAAGDIFTCQIRSIEQDIDDIVGPLLNRTADTNRFLRFNSNAALDQMIESLPPHKTIGVIVLRGANHQNAIVRATTARLLSSIVERIGAEHAMTLPRDVRDKLINSAAKLLMDGNLDARNHAKKIFRRLMNYEGFQKALNDAVPEKTLRHIDKTLKSL</sequence>
<feature type="compositionally biased region" description="Basic and acidic residues" evidence="6">
    <location>
        <begin position="742"/>
        <end position="760"/>
    </location>
</feature>
<feature type="region of interest" description="Disordered" evidence="6">
    <location>
        <begin position="606"/>
        <end position="629"/>
    </location>
</feature>
<gene>
    <name evidence="9" type="primary">LOC107072167</name>
</gene>
<feature type="region of interest" description="Disordered" evidence="6">
    <location>
        <begin position="1148"/>
        <end position="1172"/>
    </location>
</feature>
<evidence type="ECO:0000256" key="2">
    <source>
        <dbReference type="ARBA" id="ARBA00022490"/>
    </source>
</evidence>
<feature type="compositionally biased region" description="Polar residues" evidence="6">
    <location>
        <begin position="684"/>
        <end position="694"/>
    </location>
</feature>
<evidence type="ECO:0000256" key="3">
    <source>
        <dbReference type="ARBA" id="ARBA00022737"/>
    </source>
</evidence>
<dbReference type="PROSITE" id="PS50077">
    <property type="entry name" value="HEAT_REPEAT"/>
    <property type="match status" value="1"/>
</dbReference>
<feature type="region of interest" description="Disordered" evidence="6">
    <location>
        <begin position="2062"/>
        <end position="2081"/>
    </location>
</feature>
<comment type="subcellular location">
    <subcellularLocation>
        <location evidence="1">Cytoplasm</location>
        <location evidence="1">Cytoskeleton</location>
    </subcellularLocation>
</comment>
<evidence type="ECO:0000259" key="7">
    <source>
        <dbReference type="SMART" id="SM01349"/>
    </source>
</evidence>
<dbReference type="GeneID" id="107072167"/>
<feature type="region of interest" description="Disordered" evidence="6">
    <location>
        <begin position="663"/>
        <end position="699"/>
    </location>
</feature>
<feature type="domain" description="TOG" evidence="7">
    <location>
        <begin position="793"/>
        <end position="1027"/>
    </location>
</feature>
<feature type="compositionally biased region" description="Basic and acidic residues" evidence="6">
    <location>
        <begin position="1148"/>
        <end position="1159"/>
    </location>
</feature>
<dbReference type="PANTHER" id="PTHR21567:SF87">
    <property type="entry name" value="CRESCERIN-LIKE PROTEIN CHE-12"/>
    <property type="match status" value="1"/>
</dbReference>
<keyword evidence="3" id="KW-0677">Repeat</keyword>
<feature type="region of interest" description="Disordered" evidence="6">
    <location>
        <begin position="1668"/>
        <end position="1692"/>
    </location>
</feature>
<evidence type="ECO:0000256" key="4">
    <source>
        <dbReference type="ARBA" id="ARBA00023212"/>
    </source>
</evidence>
<name>A0ABM1J4I9_POLDO</name>
<feature type="compositionally biased region" description="Low complexity" evidence="6">
    <location>
        <begin position="1161"/>
        <end position="1172"/>
    </location>
</feature>
<proteinExistence type="predicted"/>
<evidence type="ECO:0000313" key="9">
    <source>
        <dbReference type="RefSeq" id="XP_015187377.1"/>
    </source>
</evidence>
<evidence type="ECO:0000256" key="6">
    <source>
        <dbReference type="SAM" id="MobiDB-lite"/>
    </source>
</evidence>
<evidence type="ECO:0000313" key="8">
    <source>
        <dbReference type="Proteomes" id="UP000694924"/>
    </source>
</evidence>
<feature type="compositionally biased region" description="Low complexity" evidence="6">
    <location>
        <begin position="614"/>
        <end position="623"/>
    </location>
</feature>
<dbReference type="InterPro" id="IPR024395">
    <property type="entry name" value="CLASP_N_dom"/>
</dbReference>
<feature type="compositionally biased region" description="Gly residues" evidence="6">
    <location>
        <begin position="772"/>
        <end position="785"/>
    </location>
</feature>
<feature type="compositionally biased region" description="Polar residues" evidence="6">
    <location>
        <begin position="1729"/>
        <end position="1745"/>
    </location>
</feature>
<keyword evidence="2" id="KW-0963">Cytoplasm</keyword>
<organism evidence="8 9">
    <name type="scientific">Polistes dominula</name>
    <name type="common">European paper wasp</name>
    <name type="synonym">Vespa dominula</name>
    <dbReference type="NCBI Taxonomy" id="743375"/>
    <lineage>
        <taxon>Eukaryota</taxon>
        <taxon>Metazoa</taxon>
        <taxon>Ecdysozoa</taxon>
        <taxon>Arthropoda</taxon>
        <taxon>Hexapoda</taxon>
        <taxon>Insecta</taxon>
        <taxon>Pterygota</taxon>
        <taxon>Neoptera</taxon>
        <taxon>Endopterygota</taxon>
        <taxon>Hymenoptera</taxon>
        <taxon>Apocrita</taxon>
        <taxon>Aculeata</taxon>
        <taxon>Vespoidea</taxon>
        <taxon>Vespidae</taxon>
        <taxon>Polistinae</taxon>
        <taxon>Polistini</taxon>
        <taxon>Polistes</taxon>
    </lineage>
</organism>
<evidence type="ECO:0000256" key="1">
    <source>
        <dbReference type="ARBA" id="ARBA00004245"/>
    </source>
</evidence>
<dbReference type="InterPro" id="IPR034085">
    <property type="entry name" value="TOG"/>
</dbReference>
<feature type="domain" description="TOG" evidence="7">
    <location>
        <begin position="2072"/>
        <end position="2305"/>
    </location>
</feature>
<feature type="compositionally biased region" description="Acidic residues" evidence="6">
    <location>
        <begin position="1791"/>
        <end position="1806"/>
    </location>
</feature>
<protein>
    <submittedName>
        <fullName evidence="9">Uncharacterized protein LOC107072167</fullName>
    </submittedName>
</protein>
<feature type="region of interest" description="Disordered" evidence="6">
    <location>
        <begin position="1788"/>
        <end position="1828"/>
    </location>
</feature>
<dbReference type="SUPFAM" id="SSF48371">
    <property type="entry name" value="ARM repeat"/>
    <property type="match status" value="2"/>
</dbReference>